<gene>
    <name evidence="4" type="ORF">BKA67DRAFT_569023</name>
</gene>
<dbReference type="AlphaFoldDB" id="A0A9P8UJD0"/>
<dbReference type="EMBL" id="JAGPXC010000005">
    <property type="protein sequence ID" value="KAH6653262.1"/>
    <property type="molecule type" value="Genomic_DNA"/>
</dbReference>
<protein>
    <recommendedName>
        <fullName evidence="3">NmrA-like domain-containing protein</fullName>
    </recommendedName>
</protein>
<comment type="similarity">
    <text evidence="1">Belongs to the NmrA-type oxidoreductase family.</text>
</comment>
<evidence type="ECO:0000256" key="1">
    <source>
        <dbReference type="ARBA" id="ARBA00006328"/>
    </source>
</evidence>
<keyword evidence="2" id="KW-0521">NADP</keyword>
<proteinExistence type="inferred from homology"/>
<dbReference type="GeneID" id="70131960"/>
<dbReference type="PANTHER" id="PTHR42748">
    <property type="entry name" value="NITROGEN METABOLITE REPRESSION PROTEIN NMRA FAMILY MEMBER"/>
    <property type="match status" value="1"/>
</dbReference>
<dbReference type="InterPro" id="IPR051164">
    <property type="entry name" value="NmrA-like_oxidored"/>
</dbReference>
<keyword evidence="5" id="KW-1185">Reference proteome</keyword>
<dbReference type="InterPro" id="IPR008030">
    <property type="entry name" value="NmrA-like"/>
</dbReference>
<dbReference type="SUPFAM" id="SSF51735">
    <property type="entry name" value="NAD(P)-binding Rossmann-fold domains"/>
    <property type="match status" value="1"/>
</dbReference>
<evidence type="ECO:0000259" key="3">
    <source>
        <dbReference type="Pfam" id="PF05368"/>
    </source>
</evidence>
<evidence type="ECO:0000313" key="4">
    <source>
        <dbReference type="EMBL" id="KAH6653262.1"/>
    </source>
</evidence>
<dbReference type="Gene3D" id="3.40.50.720">
    <property type="entry name" value="NAD(P)-binding Rossmann-like Domain"/>
    <property type="match status" value="1"/>
</dbReference>
<evidence type="ECO:0000313" key="5">
    <source>
        <dbReference type="Proteomes" id="UP000758603"/>
    </source>
</evidence>
<organism evidence="4 5">
    <name type="scientific">Truncatella angustata</name>
    <dbReference type="NCBI Taxonomy" id="152316"/>
    <lineage>
        <taxon>Eukaryota</taxon>
        <taxon>Fungi</taxon>
        <taxon>Dikarya</taxon>
        <taxon>Ascomycota</taxon>
        <taxon>Pezizomycotina</taxon>
        <taxon>Sordariomycetes</taxon>
        <taxon>Xylariomycetidae</taxon>
        <taxon>Amphisphaeriales</taxon>
        <taxon>Sporocadaceae</taxon>
        <taxon>Truncatella</taxon>
    </lineage>
</organism>
<reference evidence="4" key="1">
    <citation type="journal article" date="2021" name="Nat. Commun.">
        <title>Genetic determinants of endophytism in the Arabidopsis root mycobiome.</title>
        <authorList>
            <person name="Mesny F."/>
            <person name="Miyauchi S."/>
            <person name="Thiergart T."/>
            <person name="Pickel B."/>
            <person name="Atanasova L."/>
            <person name="Karlsson M."/>
            <person name="Huettel B."/>
            <person name="Barry K.W."/>
            <person name="Haridas S."/>
            <person name="Chen C."/>
            <person name="Bauer D."/>
            <person name="Andreopoulos W."/>
            <person name="Pangilinan J."/>
            <person name="LaButti K."/>
            <person name="Riley R."/>
            <person name="Lipzen A."/>
            <person name="Clum A."/>
            <person name="Drula E."/>
            <person name="Henrissat B."/>
            <person name="Kohler A."/>
            <person name="Grigoriev I.V."/>
            <person name="Martin F.M."/>
            <person name="Hacquard S."/>
        </authorList>
    </citation>
    <scope>NUCLEOTIDE SEQUENCE</scope>
    <source>
        <strain evidence="4">MPI-SDFR-AT-0073</strain>
    </source>
</reference>
<comment type="caution">
    <text evidence="4">The sequence shown here is derived from an EMBL/GenBank/DDBJ whole genome shotgun (WGS) entry which is preliminary data.</text>
</comment>
<dbReference type="Proteomes" id="UP000758603">
    <property type="component" value="Unassembled WGS sequence"/>
</dbReference>
<dbReference type="PANTHER" id="PTHR42748:SF7">
    <property type="entry name" value="NMRA LIKE REDOX SENSOR 1-RELATED"/>
    <property type="match status" value="1"/>
</dbReference>
<dbReference type="InterPro" id="IPR036291">
    <property type="entry name" value="NAD(P)-bd_dom_sf"/>
</dbReference>
<dbReference type="Pfam" id="PF05368">
    <property type="entry name" value="NmrA"/>
    <property type="match status" value="1"/>
</dbReference>
<dbReference type="RefSeq" id="XP_045957539.1">
    <property type="nucleotide sequence ID" value="XM_046103068.1"/>
</dbReference>
<dbReference type="OrthoDB" id="3358371at2759"/>
<sequence length="308" mass="34065">MATYLITQATGQQSQWVIRHLLAAGCKVHAVVRDLQKELPPTLHSPGVTLFQGESKNSEEIFKAAQGCKGAFLNTFPIPGLEAQQAQAIVEACKKAGVETIVAATTQGTSDKAMWNDAETKECGMLEYYLSKAAVEDIVRRADFRAYTILRPAFIHFDYLLPNAWYNYPRLPSHGELDHACNENARIPQTDGHDIGKYASAALLDPAKFGGQEIDMGNETPNIEEIRAVLAKVSGRDVRARKRTPEEEEEAKTSLWAQRFHLFANVKDFGIIPGHAKEVQTKFGIPFTSLENALQRDKAALLECLPAN</sequence>
<evidence type="ECO:0000256" key="2">
    <source>
        <dbReference type="ARBA" id="ARBA00022857"/>
    </source>
</evidence>
<name>A0A9P8UJD0_9PEZI</name>
<feature type="domain" description="NmrA-like" evidence="3">
    <location>
        <begin position="5"/>
        <end position="243"/>
    </location>
</feature>
<accession>A0A9P8UJD0</accession>